<evidence type="ECO:0000313" key="2">
    <source>
        <dbReference type="EMBL" id="NKE46478.1"/>
    </source>
</evidence>
<keyword evidence="1" id="KW-1277">Toxin-antitoxin system</keyword>
<reference evidence="2 3" key="1">
    <citation type="submission" date="2020-03" db="EMBL/GenBank/DDBJ databases">
        <title>Roseomonas selenitidurans sp. nov. isolated from soil.</title>
        <authorList>
            <person name="Liu H."/>
        </authorList>
    </citation>
    <scope>NUCLEOTIDE SEQUENCE [LARGE SCALE GENOMIC DNA]</scope>
    <source>
        <strain evidence="2 3">JCM 15073</strain>
    </source>
</reference>
<name>A0ABX1F2C6_9PROT</name>
<dbReference type="Pfam" id="PF07362">
    <property type="entry name" value="CcdA"/>
    <property type="match status" value="1"/>
</dbReference>
<evidence type="ECO:0000256" key="1">
    <source>
        <dbReference type="ARBA" id="ARBA00022649"/>
    </source>
</evidence>
<protein>
    <submittedName>
        <fullName evidence="2">Type II toxin-antitoxin system CcdA family antitoxin</fullName>
    </submittedName>
</protein>
<organism evidence="2 3">
    <name type="scientific">Falsiroseomonas frigidaquae</name>
    <dbReference type="NCBI Taxonomy" id="487318"/>
    <lineage>
        <taxon>Bacteria</taxon>
        <taxon>Pseudomonadati</taxon>
        <taxon>Pseudomonadota</taxon>
        <taxon>Alphaproteobacteria</taxon>
        <taxon>Acetobacterales</taxon>
        <taxon>Roseomonadaceae</taxon>
        <taxon>Falsiroseomonas</taxon>
    </lineage>
</organism>
<sequence>MNAPFPGGKRPVVQELDEALVQRAEKLNRDLPGTIERLLEAHLAEQDAKLAESRAAAEEHARFTNAFIEKHGFWAEEYRQF</sequence>
<keyword evidence="3" id="KW-1185">Reference proteome</keyword>
<accession>A0ABX1F2C6</accession>
<comment type="caution">
    <text evidence="2">The sequence shown here is derived from an EMBL/GenBank/DDBJ whole genome shotgun (WGS) entry which is preliminary data.</text>
</comment>
<dbReference type="RefSeq" id="WP_168051016.1">
    <property type="nucleotide sequence ID" value="NZ_JAATJR010000005.1"/>
</dbReference>
<gene>
    <name evidence="2" type="ORF">HB662_16975</name>
</gene>
<dbReference type="InterPro" id="IPR009956">
    <property type="entry name" value="Post-segregation_anti-tox_CcdA"/>
</dbReference>
<proteinExistence type="predicted"/>
<dbReference type="Proteomes" id="UP000765160">
    <property type="component" value="Unassembled WGS sequence"/>
</dbReference>
<evidence type="ECO:0000313" key="3">
    <source>
        <dbReference type="Proteomes" id="UP000765160"/>
    </source>
</evidence>
<dbReference type="EMBL" id="JAAVTX010000005">
    <property type="protein sequence ID" value="NKE46478.1"/>
    <property type="molecule type" value="Genomic_DNA"/>
</dbReference>